<keyword evidence="3" id="KW-1185">Reference proteome</keyword>
<dbReference type="Proteomes" id="UP000604825">
    <property type="component" value="Unassembled WGS sequence"/>
</dbReference>
<dbReference type="EMBL" id="CAJGYO010000002">
    <property type="protein sequence ID" value="CAD6214094.1"/>
    <property type="molecule type" value="Genomic_DNA"/>
</dbReference>
<accession>A0A811MRX8</accession>
<protein>
    <submittedName>
        <fullName evidence="2">Uncharacterized protein</fullName>
    </submittedName>
</protein>
<gene>
    <name evidence="2" type="ORF">NCGR_LOCUS9551</name>
</gene>
<reference evidence="2" key="1">
    <citation type="submission" date="2020-10" db="EMBL/GenBank/DDBJ databases">
        <authorList>
            <person name="Han B."/>
            <person name="Lu T."/>
            <person name="Zhao Q."/>
            <person name="Huang X."/>
            <person name="Zhao Y."/>
        </authorList>
    </citation>
    <scope>NUCLEOTIDE SEQUENCE</scope>
</reference>
<feature type="compositionally biased region" description="Polar residues" evidence="1">
    <location>
        <begin position="85"/>
        <end position="95"/>
    </location>
</feature>
<feature type="region of interest" description="Disordered" evidence="1">
    <location>
        <begin position="85"/>
        <end position="104"/>
    </location>
</feature>
<sequence>MESVYIQKRLVLWASAMATSIGGGYWRAGNTGHPAATDVCRISITGIAMVPVWHVQLPAQRHLHCFLRGMIITLQFHLEKRCSTHSVTTHNGSKNETQRDDLTGGQLIKSAL</sequence>
<evidence type="ECO:0000313" key="3">
    <source>
        <dbReference type="Proteomes" id="UP000604825"/>
    </source>
</evidence>
<organism evidence="2 3">
    <name type="scientific">Miscanthus lutarioriparius</name>
    <dbReference type="NCBI Taxonomy" id="422564"/>
    <lineage>
        <taxon>Eukaryota</taxon>
        <taxon>Viridiplantae</taxon>
        <taxon>Streptophyta</taxon>
        <taxon>Embryophyta</taxon>
        <taxon>Tracheophyta</taxon>
        <taxon>Spermatophyta</taxon>
        <taxon>Magnoliopsida</taxon>
        <taxon>Liliopsida</taxon>
        <taxon>Poales</taxon>
        <taxon>Poaceae</taxon>
        <taxon>PACMAD clade</taxon>
        <taxon>Panicoideae</taxon>
        <taxon>Andropogonodae</taxon>
        <taxon>Andropogoneae</taxon>
        <taxon>Saccharinae</taxon>
        <taxon>Miscanthus</taxon>
    </lineage>
</organism>
<evidence type="ECO:0000256" key="1">
    <source>
        <dbReference type="SAM" id="MobiDB-lite"/>
    </source>
</evidence>
<proteinExistence type="predicted"/>
<evidence type="ECO:0000313" key="2">
    <source>
        <dbReference type="EMBL" id="CAD6214094.1"/>
    </source>
</evidence>
<comment type="caution">
    <text evidence="2">The sequence shown here is derived from an EMBL/GenBank/DDBJ whole genome shotgun (WGS) entry which is preliminary data.</text>
</comment>
<dbReference type="AlphaFoldDB" id="A0A811MRX8"/>
<name>A0A811MRX8_9POAL</name>